<keyword evidence="1" id="KW-0677">Repeat</keyword>
<name>L1JXC4_GUITC</name>
<dbReference type="EnsemblProtists" id="EKX52989">
    <property type="protein sequence ID" value="EKX52989"/>
    <property type="gene ID" value="GUITHDRAFT_56483"/>
</dbReference>
<dbReference type="PANTHER" id="PTHR22872:SF2">
    <property type="entry name" value="INHIBITOR OF BRUTON TYROSINE KINASE"/>
    <property type="match status" value="1"/>
</dbReference>
<dbReference type="InterPro" id="IPR009091">
    <property type="entry name" value="RCC1/BLIP-II"/>
</dbReference>
<evidence type="ECO:0000256" key="1">
    <source>
        <dbReference type="ARBA" id="ARBA00022737"/>
    </source>
</evidence>
<evidence type="ECO:0000313" key="5">
    <source>
        <dbReference type="EnsemblProtists" id="EKX52989"/>
    </source>
</evidence>
<dbReference type="PANTHER" id="PTHR22872">
    <property type="entry name" value="BTK-BINDING PROTEIN-RELATED"/>
    <property type="match status" value="1"/>
</dbReference>
<feature type="repeat" description="RCC1" evidence="2">
    <location>
        <begin position="127"/>
        <end position="181"/>
    </location>
</feature>
<proteinExistence type="predicted"/>
<feature type="repeat" description="RCC1" evidence="2">
    <location>
        <begin position="73"/>
        <end position="126"/>
    </location>
</feature>
<dbReference type="InterPro" id="IPR000408">
    <property type="entry name" value="Reg_chr_condens"/>
</dbReference>
<dbReference type="EMBL" id="JH992971">
    <property type="protein sequence ID" value="EKX52989.1"/>
    <property type="molecule type" value="Genomic_DNA"/>
</dbReference>
<reference evidence="4 6" key="1">
    <citation type="journal article" date="2012" name="Nature">
        <title>Algal genomes reveal evolutionary mosaicism and the fate of nucleomorphs.</title>
        <authorList>
            <consortium name="DOE Joint Genome Institute"/>
            <person name="Curtis B.A."/>
            <person name="Tanifuji G."/>
            <person name="Burki F."/>
            <person name="Gruber A."/>
            <person name="Irimia M."/>
            <person name="Maruyama S."/>
            <person name="Arias M.C."/>
            <person name="Ball S.G."/>
            <person name="Gile G.H."/>
            <person name="Hirakawa Y."/>
            <person name="Hopkins J.F."/>
            <person name="Kuo A."/>
            <person name="Rensing S.A."/>
            <person name="Schmutz J."/>
            <person name="Symeonidi A."/>
            <person name="Elias M."/>
            <person name="Eveleigh R.J."/>
            <person name="Herman E.K."/>
            <person name="Klute M.J."/>
            <person name="Nakayama T."/>
            <person name="Obornik M."/>
            <person name="Reyes-Prieto A."/>
            <person name="Armbrust E.V."/>
            <person name="Aves S.J."/>
            <person name="Beiko R.G."/>
            <person name="Coutinho P."/>
            <person name="Dacks J.B."/>
            <person name="Durnford D.G."/>
            <person name="Fast N.M."/>
            <person name="Green B.R."/>
            <person name="Grisdale C.J."/>
            <person name="Hempel F."/>
            <person name="Henrissat B."/>
            <person name="Hoppner M.P."/>
            <person name="Ishida K."/>
            <person name="Kim E."/>
            <person name="Koreny L."/>
            <person name="Kroth P.G."/>
            <person name="Liu Y."/>
            <person name="Malik S.B."/>
            <person name="Maier U.G."/>
            <person name="McRose D."/>
            <person name="Mock T."/>
            <person name="Neilson J.A."/>
            <person name="Onodera N.T."/>
            <person name="Poole A.M."/>
            <person name="Pritham E.J."/>
            <person name="Richards T.A."/>
            <person name="Rocap G."/>
            <person name="Roy S.W."/>
            <person name="Sarai C."/>
            <person name="Schaack S."/>
            <person name="Shirato S."/>
            <person name="Slamovits C.H."/>
            <person name="Spencer D.F."/>
            <person name="Suzuki S."/>
            <person name="Worden A.Z."/>
            <person name="Zauner S."/>
            <person name="Barry K."/>
            <person name="Bell C."/>
            <person name="Bharti A.K."/>
            <person name="Crow J.A."/>
            <person name="Grimwood J."/>
            <person name="Kramer R."/>
            <person name="Lindquist E."/>
            <person name="Lucas S."/>
            <person name="Salamov A."/>
            <person name="McFadden G.I."/>
            <person name="Lane C.E."/>
            <person name="Keeling P.J."/>
            <person name="Gray M.W."/>
            <person name="Grigoriev I.V."/>
            <person name="Archibald J.M."/>
        </authorList>
    </citation>
    <scope>NUCLEOTIDE SEQUENCE</scope>
    <source>
        <strain evidence="4 6">CCMP2712</strain>
    </source>
</reference>
<dbReference type="InterPro" id="IPR051625">
    <property type="entry name" value="Signaling_Regulatory_Domain"/>
</dbReference>
<dbReference type="OrthoDB" id="10253607at2759"/>
<feature type="repeat" description="RCC1" evidence="2">
    <location>
        <begin position="15"/>
        <end position="72"/>
    </location>
</feature>
<protein>
    <recommendedName>
        <fullName evidence="3">RCC1-like domain-containing protein</fullName>
    </recommendedName>
</protein>
<dbReference type="PROSITE" id="PS00626">
    <property type="entry name" value="RCC1_2"/>
    <property type="match status" value="1"/>
</dbReference>
<gene>
    <name evidence="4" type="ORF">GUITHDRAFT_56483</name>
</gene>
<dbReference type="Gene3D" id="2.130.10.30">
    <property type="entry name" value="Regulator of chromosome condensation 1/beta-lactamase-inhibitor protein II"/>
    <property type="match status" value="2"/>
</dbReference>
<reference evidence="5" key="3">
    <citation type="submission" date="2015-06" db="UniProtKB">
        <authorList>
            <consortium name="EnsemblProtists"/>
        </authorList>
    </citation>
    <scope>IDENTIFICATION</scope>
</reference>
<accession>L1JXC4</accession>
<dbReference type="PROSITE" id="PS50012">
    <property type="entry name" value="RCC1_3"/>
    <property type="match status" value="3"/>
</dbReference>
<dbReference type="PaxDb" id="55529-EKX52989"/>
<dbReference type="eggNOG" id="KOG0941">
    <property type="taxonomic scope" value="Eukaryota"/>
</dbReference>
<dbReference type="KEGG" id="gtt:GUITHDRAFT_56483"/>
<dbReference type="PRINTS" id="PR00633">
    <property type="entry name" value="RCCNDNSATION"/>
</dbReference>
<evidence type="ECO:0000313" key="6">
    <source>
        <dbReference type="Proteomes" id="UP000011087"/>
    </source>
</evidence>
<dbReference type="RefSeq" id="XP_005839969.1">
    <property type="nucleotide sequence ID" value="XM_005839912.1"/>
</dbReference>
<dbReference type="OMA" id="NISHAAC"/>
<dbReference type="AlphaFoldDB" id="L1JXC4"/>
<evidence type="ECO:0000259" key="3">
    <source>
        <dbReference type="Pfam" id="PF25390"/>
    </source>
</evidence>
<evidence type="ECO:0000313" key="4">
    <source>
        <dbReference type="EMBL" id="EKX52989.1"/>
    </source>
</evidence>
<feature type="non-terminal residue" evidence="4">
    <location>
        <position position="1"/>
    </location>
</feature>
<feature type="domain" description="RCC1-like" evidence="3">
    <location>
        <begin position="1"/>
        <end position="196"/>
    </location>
</feature>
<keyword evidence="6" id="KW-1185">Reference proteome</keyword>
<dbReference type="HOGENOM" id="CLU_1393490_0_0_1"/>
<reference evidence="6" key="2">
    <citation type="submission" date="2012-11" db="EMBL/GenBank/DDBJ databases">
        <authorList>
            <person name="Kuo A."/>
            <person name="Curtis B.A."/>
            <person name="Tanifuji G."/>
            <person name="Burki F."/>
            <person name="Gruber A."/>
            <person name="Irimia M."/>
            <person name="Maruyama S."/>
            <person name="Arias M.C."/>
            <person name="Ball S.G."/>
            <person name="Gile G.H."/>
            <person name="Hirakawa Y."/>
            <person name="Hopkins J.F."/>
            <person name="Rensing S.A."/>
            <person name="Schmutz J."/>
            <person name="Symeonidi A."/>
            <person name="Elias M."/>
            <person name="Eveleigh R.J."/>
            <person name="Herman E.K."/>
            <person name="Klute M.J."/>
            <person name="Nakayama T."/>
            <person name="Obornik M."/>
            <person name="Reyes-Prieto A."/>
            <person name="Armbrust E.V."/>
            <person name="Aves S.J."/>
            <person name="Beiko R.G."/>
            <person name="Coutinho P."/>
            <person name="Dacks J.B."/>
            <person name="Durnford D.G."/>
            <person name="Fast N.M."/>
            <person name="Green B.R."/>
            <person name="Grisdale C."/>
            <person name="Hempe F."/>
            <person name="Henrissat B."/>
            <person name="Hoppner M.P."/>
            <person name="Ishida K.-I."/>
            <person name="Kim E."/>
            <person name="Koreny L."/>
            <person name="Kroth P.G."/>
            <person name="Liu Y."/>
            <person name="Malik S.-B."/>
            <person name="Maier U.G."/>
            <person name="McRose D."/>
            <person name="Mock T."/>
            <person name="Neilson J.A."/>
            <person name="Onodera N.T."/>
            <person name="Poole A.M."/>
            <person name="Pritham E.J."/>
            <person name="Richards T.A."/>
            <person name="Rocap G."/>
            <person name="Roy S.W."/>
            <person name="Sarai C."/>
            <person name="Schaack S."/>
            <person name="Shirato S."/>
            <person name="Slamovits C.H."/>
            <person name="Spencer D.F."/>
            <person name="Suzuki S."/>
            <person name="Worden A.Z."/>
            <person name="Zauner S."/>
            <person name="Barry K."/>
            <person name="Bell C."/>
            <person name="Bharti A.K."/>
            <person name="Crow J.A."/>
            <person name="Grimwood J."/>
            <person name="Kramer R."/>
            <person name="Lindquist E."/>
            <person name="Lucas S."/>
            <person name="Salamov A."/>
            <person name="McFadden G.I."/>
            <person name="Lane C.E."/>
            <person name="Keeling P.J."/>
            <person name="Gray M.W."/>
            <person name="Grigoriev I.V."/>
            <person name="Archibald J.M."/>
        </authorList>
    </citation>
    <scope>NUCLEOTIDE SEQUENCE</scope>
    <source>
        <strain evidence="6">CCMP2712</strain>
    </source>
</reference>
<sequence>VSCGCHHGLILCSDGSIWVWGSSERGQCGLKSREVVESPKQIEYAVGGNSIVNMQIKSVAAGDVHSLLLSAGGRIIAFGDNSWGQLGLPETQESEALEKERGELLQSLANISSSVSPHHTLLLSKHGRVYSCGLNQYGQLGLAGEDAAEKVFLPKLIRSVRNVRVIQASAGLEHSLFLTSDRTVLGCGRNEAGVLG</sequence>
<feature type="non-terminal residue" evidence="4">
    <location>
        <position position="196"/>
    </location>
</feature>
<evidence type="ECO:0000256" key="2">
    <source>
        <dbReference type="PROSITE-ProRule" id="PRU00235"/>
    </source>
</evidence>
<dbReference type="Proteomes" id="UP000011087">
    <property type="component" value="Unassembled WGS sequence"/>
</dbReference>
<dbReference type="InterPro" id="IPR058923">
    <property type="entry name" value="RCC1-like_dom"/>
</dbReference>
<organism evidence="4">
    <name type="scientific">Guillardia theta (strain CCMP2712)</name>
    <name type="common">Cryptophyte</name>
    <dbReference type="NCBI Taxonomy" id="905079"/>
    <lineage>
        <taxon>Eukaryota</taxon>
        <taxon>Cryptophyceae</taxon>
        <taxon>Pyrenomonadales</taxon>
        <taxon>Geminigeraceae</taxon>
        <taxon>Guillardia</taxon>
    </lineage>
</organism>
<dbReference type="SUPFAM" id="SSF50985">
    <property type="entry name" value="RCC1/BLIP-II"/>
    <property type="match status" value="1"/>
</dbReference>
<dbReference type="Pfam" id="PF25390">
    <property type="entry name" value="WD40_RLD"/>
    <property type="match status" value="1"/>
</dbReference>
<dbReference type="GeneID" id="17309817"/>
<dbReference type="STRING" id="905079.L1JXC4"/>